<evidence type="ECO:0000313" key="6">
    <source>
        <dbReference type="EMBL" id="EHH23216.1"/>
    </source>
</evidence>
<gene>
    <name evidence="6" type="ORF">EGK_06644</name>
</gene>
<feature type="region of interest" description="Disordered" evidence="4">
    <location>
        <begin position="42"/>
        <end position="73"/>
    </location>
</feature>
<dbReference type="Proteomes" id="UP000013456">
    <property type="component" value="Chromosome 14"/>
</dbReference>
<organism evidence="6">
    <name type="scientific">Macaca mulatta</name>
    <name type="common">Rhesus macaque</name>
    <dbReference type="NCBI Taxonomy" id="9544"/>
    <lineage>
        <taxon>Eukaryota</taxon>
        <taxon>Metazoa</taxon>
        <taxon>Chordata</taxon>
        <taxon>Craniata</taxon>
        <taxon>Vertebrata</taxon>
        <taxon>Euteleostomi</taxon>
        <taxon>Mammalia</taxon>
        <taxon>Eutheria</taxon>
        <taxon>Euarchontoglires</taxon>
        <taxon>Primates</taxon>
        <taxon>Haplorrhini</taxon>
        <taxon>Catarrhini</taxon>
        <taxon>Cercopithecidae</taxon>
        <taxon>Cercopithecinae</taxon>
        <taxon>Macaca</taxon>
    </lineage>
</organism>
<evidence type="ECO:0000256" key="1">
    <source>
        <dbReference type="ARBA" id="ARBA00007932"/>
    </source>
</evidence>
<evidence type="ECO:0000256" key="2">
    <source>
        <dbReference type="ARBA" id="ARBA00022729"/>
    </source>
</evidence>
<dbReference type="PANTHER" id="PTHR10517:SF8">
    <property type="entry name" value="FOLATE RECEPTOR BETA"/>
    <property type="match status" value="1"/>
</dbReference>
<sequence>MHWQMMQLPPLALVTTAGRDQPRSAQDRTDLLNVCMNATHHKAQPSPEDELYGQVGAPQGPSPGSISLDDLPGAEEPEYGGDGCVQSLEECLLHGQHQPGAAQGHLPPNFNWDHCGKMEPACKRHFIQDTCLYECSPNLGPWIWQVNQSWRKERILNVPLCKEDCERWWEDCRTSYTCKSNWHKGWNWTSGINECPARALCRTFESYFPTPAALCEGLWSHSFKVSNYSGGSGRCIQMWFDSAQGNANEEMAKFYAATMNAGAPSRGIIGS</sequence>
<dbReference type="AlphaFoldDB" id="G7NE88"/>
<dbReference type="Pfam" id="PF03024">
    <property type="entry name" value="Folate_rec"/>
    <property type="match status" value="1"/>
</dbReference>
<protein>
    <recommendedName>
        <fullName evidence="5">Folate receptor-like domain-containing protein</fullName>
    </recommendedName>
</protein>
<evidence type="ECO:0000256" key="4">
    <source>
        <dbReference type="SAM" id="MobiDB-lite"/>
    </source>
</evidence>
<proteinExistence type="inferred from homology"/>
<dbReference type="InterPro" id="IPR018143">
    <property type="entry name" value="Folate_rcpt-like"/>
</dbReference>
<comment type="similarity">
    <text evidence="1">Belongs to the folate receptor family.</text>
</comment>
<name>G7NE88_MACMU</name>
<accession>G7NE88</accession>
<reference evidence="6" key="1">
    <citation type="journal article" date="2011" name="Nat. Biotechnol.">
        <title>Genome sequencing and comparison of two nonhuman primate animal models, the cynomolgus and Chinese rhesus macaques.</title>
        <authorList>
            <person name="Yan G."/>
            <person name="Zhang G."/>
            <person name="Fang X."/>
            <person name="Zhang Y."/>
            <person name="Li C."/>
            <person name="Ling F."/>
            <person name="Cooper D.N."/>
            <person name="Li Q."/>
            <person name="Li Y."/>
            <person name="van Gool A.J."/>
            <person name="Du H."/>
            <person name="Chen J."/>
            <person name="Chen R."/>
            <person name="Zhang P."/>
            <person name="Huang Z."/>
            <person name="Thompson J.R."/>
            <person name="Meng Y."/>
            <person name="Bai Y."/>
            <person name="Wang J."/>
            <person name="Zhuo M."/>
            <person name="Wang T."/>
            <person name="Huang Y."/>
            <person name="Wei L."/>
            <person name="Li J."/>
            <person name="Wang Z."/>
            <person name="Hu H."/>
            <person name="Yang P."/>
            <person name="Le L."/>
            <person name="Stenson P.D."/>
            <person name="Li B."/>
            <person name="Liu X."/>
            <person name="Ball E.V."/>
            <person name="An N."/>
            <person name="Huang Q."/>
            <person name="Zhang Y."/>
            <person name="Fan W."/>
            <person name="Zhang X."/>
            <person name="Li Y."/>
            <person name="Wang W."/>
            <person name="Katze M.G."/>
            <person name="Su B."/>
            <person name="Nielsen R."/>
            <person name="Yang H."/>
            <person name="Wang J."/>
            <person name="Wang X."/>
            <person name="Wang J."/>
        </authorList>
    </citation>
    <scope>NUCLEOTIDE SEQUENCE [LARGE SCALE GENOMIC DNA]</scope>
    <source>
        <strain evidence="6">CR-5</strain>
    </source>
</reference>
<feature type="domain" description="Folate receptor-like" evidence="5">
    <location>
        <begin position="34"/>
        <end position="237"/>
    </location>
</feature>
<keyword evidence="3" id="KW-1015">Disulfide bond</keyword>
<dbReference type="EMBL" id="CM001266">
    <property type="protein sequence ID" value="EHH23216.1"/>
    <property type="molecule type" value="Genomic_DNA"/>
</dbReference>
<dbReference type="InterPro" id="IPR004269">
    <property type="entry name" value="Folate_rcpt"/>
</dbReference>
<evidence type="ECO:0000259" key="5">
    <source>
        <dbReference type="Pfam" id="PF03024"/>
    </source>
</evidence>
<keyword evidence="2" id="KW-0732">Signal</keyword>
<dbReference type="PANTHER" id="PTHR10517">
    <property type="entry name" value="FOLATE RECEPTOR"/>
    <property type="match status" value="1"/>
</dbReference>
<evidence type="ECO:0000256" key="3">
    <source>
        <dbReference type="ARBA" id="ARBA00023157"/>
    </source>
</evidence>